<reference evidence="1" key="1">
    <citation type="journal article" date="2015" name="MBio">
        <title>Eco-Evolutionary Dynamics of Episomes among Ecologically Cohesive Bacterial Populations.</title>
        <authorList>
            <person name="Xue H."/>
            <person name="Cordero O.X."/>
            <person name="Camas F.M."/>
            <person name="Trimble W."/>
            <person name="Meyer F."/>
            <person name="Guglielmini J."/>
            <person name="Rocha E.P."/>
            <person name="Polz M.F."/>
        </authorList>
    </citation>
    <scope>NUCLEOTIDE SEQUENCE</scope>
    <source>
        <strain evidence="1">F12 FF_152</strain>
    </source>
</reference>
<evidence type="ECO:0000313" key="1">
    <source>
        <dbReference type="EMBL" id="AKN36016.1"/>
    </source>
</evidence>
<name>A0A0H3ZQV5_9VIBR</name>
<sequence length="220" mass="24568">MEMQQALESGKFSITELTAAINNMDVPRLRLAELKLFEEKGIRTTTIDIEYKDGQIQLVEDVERGEDGKPLDDPNRKIVSFKAVHLPVPASVSADDVLNTRAFGTSDELEELQAVIDEKLDIARQSLDATIEYFRFGAIFGKVLSKNGTVIVDLFKAFEISEANGENTIDFNNPLATQLLQVKRDSEKQQKGIKDQKVPCFLSSGFLRPTAGKRNLYQSV</sequence>
<dbReference type="InterPro" id="IPR005564">
    <property type="entry name" value="Major_capsid_GpE"/>
</dbReference>
<dbReference type="Pfam" id="PF03864">
    <property type="entry name" value="Phage_cap_E"/>
    <property type="match status" value="1"/>
</dbReference>
<accession>A0A0H3ZQV5</accession>
<protein>
    <submittedName>
        <fullName evidence="1">Elements of external origin phage-related functions and prophages</fullName>
    </submittedName>
</protein>
<proteinExistence type="predicted"/>
<dbReference type="EMBL" id="KP795462">
    <property type="protein sequence ID" value="AKN36016.1"/>
    <property type="molecule type" value="Genomic_DNA"/>
</dbReference>
<dbReference type="AlphaFoldDB" id="A0A0H3ZQV5"/>
<organism evidence="1">
    <name type="scientific">Vibrio sp. F12 FF_152</name>
    <dbReference type="NCBI Taxonomy" id="1652829"/>
    <lineage>
        <taxon>Bacteria</taxon>
        <taxon>Pseudomonadati</taxon>
        <taxon>Pseudomonadota</taxon>
        <taxon>Gammaproteobacteria</taxon>
        <taxon>Vibrionales</taxon>
        <taxon>Vibrionaceae</taxon>
        <taxon>Vibrio</taxon>
    </lineage>
</organism>